<dbReference type="GO" id="GO:0033290">
    <property type="term" value="C:eukaryotic 48S preinitiation complex"/>
    <property type="evidence" value="ECO:0007669"/>
    <property type="project" value="UniProtKB-UniRule"/>
</dbReference>
<evidence type="ECO:0000256" key="16">
    <source>
        <dbReference type="PROSITE-ProRule" id="PRU10141"/>
    </source>
</evidence>
<dbReference type="Pfam" id="PF00069">
    <property type="entry name" value="Pkinase"/>
    <property type="match status" value="1"/>
</dbReference>
<feature type="binding site" evidence="16">
    <location>
        <position position="600"/>
    </location>
    <ligand>
        <name>ATP</name>
        <dbReference type="ChEBI" id="CHEBI:30616"/>
    </ligand>
</feature>
<dbReference type="GO" id="GO:0001732">
    <property type="term" value="P:formation of cytoplasmic translation initiation complex"/>
    <property type="evidence" value="ECO:0007669"/>
    <property type="project" value="UniProtKB-UniRule"/>
</dbReference>
<dbReference type="Proteomes" id="UP000681722">
    <property type="component" value="Unassembled WGS sequence"/>
</dbReference>
<dbReference type="Pfam" id="PF05091">
    <property type="entry name" value="eIF-3_zeta"/>
    <property type="match status" value="1"/>
</dbReference>
<evidence type="ECO:0000256" key="5">
    <source>
        <dbReference type="ARBA" id="ARBA00022600"/>
    </source>
</evidence>
<dbReference type="OrthoDB" id="419455at2759"/>
<dbReference type="FunFam" id="3.30.200.20:FF:000138">
    <property type="entry name" value="Phosphorylase b kinase gamma catalytic chain, liver/testis"/>
    <property type="match status" value="1"/>
</dbReference>
<keyword evidence="13" id="KW-0119">Carbohydrate metabolism</keyword>
<dbReference type="InterPro" id="IPR002291">
    <property type="entry name" value="Phosph_kin_gamma"/>
</dbReference>
<evidence type="ECO:0000259" key="18">
    <source>
        <dbReference type="PROSITE" id="PS50011"/>
    </source>
</evidence>
<dbReference type="GO" id="GO:0005524">
    <property type="term" value="F:ATP binding"/>
    <property type="evidence" value="ECO:0007669"/>
    <property type="project" value="UniProtKB-UniRule"/>
</dbReference>
<dbReference type="InterPro" id="IPR011009">
    <property type="entry name" value="Kinase-like_dom_sf"/>
</dbReference>
<keyword evidence="7 16" id="KW-0547">Nucleotide-binding</keyword>
<keyword evidence="3" id="KW-0723">Serine/threonine-protein kinase</keyword>
<dbReference type="GO" id="GO:0098808">
    <property type="term" value="F:mRNA cap binding"/>
    <property type="evidence" value="ECO:0007669"/>
    <property type="project" value="UniProtKB-UniRule"/>
</dbReference>
<dbReference type="InterPro" id="IPR008271">
    <property type="entry name" value="Ser/Thr_kinase_AS"/>
</dbReference>
<dbReference type="PRINTS" id="PR01049">
    <property type="entry name" value="PHOSPHBKNASE"/>
</dbReference>
<dbReference type="HAMAP" id="MF_03003">
    <property type="entry name" value="eIF3d"/>
    <property type="match status" value="1"/>
</dbReference>
<dbReference type="SUPFAM" id="SSF56112">
    <property type="entry name" value="Protein kinase-like (PK-like)"/>
    <property type="match status" value="1"/>
</dbReference>
<feature type="region of interest" description="Disordered" evidence="17">
    <location>
        <begin position="103"/>
        <end position="132"/>
    </location>
</feature>
<evidence type="ECO:0000256" key="10">
    <source>
        <dbReference type="ARBA" id="ARBA00022860"/>
    </source>
</evidence>
<feature type="region of interest" description="Disordered" evidence="17">
    <location>
        <begin position="929"/>
        <end position="960"/>
    </location>
</feature>
<evidence type="ECO:0000313" key="20">
    <source>
        <dbReference type="EMBL" id="CAF3781465.1"/>
    </source>
</evidence>
<feature type="compositionally biased region" description="Basic and acidic residues" evidence="17">
    <location>
        <begin position="155"/>
        <end position="170"/>
    </location>
</feature>
<keyword evidence="11" id="KW-0694">RNA-binding</keyword>
<comment type="subcellular location">
    <subcellularLocation>
        <location evidence="15">Cytoplasm</location>
    </subcellularLocation>
</comment>
<dbReference type="PROSITE" id="PS00108">
    <property type="entry name" value="PROTEIN_KINASE_ST"/>
    <property type="match status" value="1"/>
</dbReference>
<dbReference type="EMBL" id="CAJOBC010003393">
    <property type="protein sequence ID" value="CAF3781465.1"/>
    <property type="molecule type" value="Genomic_DNA"/>
</dbReference>
<evidence type="ECO:0000256" key="11">
    <source>
        <dbReference type="ARBA" id="ARBA00022884"/>
    </source>
</evidence>
<dbReference type="PROSITE" id="PS50011">
    <property type="entry name" value="PROTEIN_KINASE_DOM"/>
    <property type="match status" value="1"/>
</dbReference>
<dbReference type="PANTHER" id="PTHR12399">
    <property type="entry name" value="EUKARYOTIC TRANSLATION INITIATION FACTOR 3 SUBUNIT 7"/>
    <property type="match status" value="1"/>
</dbReference>
<proteinExistence type="inferred from homology"/>
<evidence type="ECO:0000256" key="4">
    <source>
        <dbReference type="ARBA" id="ARBA00022540"/>
    </source>
</evidence>
<evidence type="ECO:0000256" key="1">
    <source>
        <dbReference type="ARBA" id="ARBA00001674"/>
    </source>
</evidence>
<evidence type="ECO:0000256" key="7">
    <source>
        <dbReference type="ARBA" id="ARBA00022741"/>
    </source>
</evidence>
<dbReference type="AlphaFoldDB" id="A0A814HFG1"/>
<comment type="domain">
    <text evidence="15">The RNA gate region regulates mRNA cap recognition to prevent promiscuous mRNA-binding before assembly of eif3d into the full eukaryotic translation initiation factor 3 (eIF-3) complex.</text>
</comment>
<keyword evidence="4 15" id="KW-0396">Initiation factor</keyword>
<dbReference type="SMART" id="SM00220">
    <property type="entry name" value="S_TKc"/>
    <property type="match status" value="1"/>
</dbReference>
<dbReference type="GO" id="GO:0005852">
    <property type="term" value="C:eukaryotic translation initiation factor 3 complex"/>
    <property type="evidence" value="ECO:0007669"/>
    <property type="project" value="UniProtKB-UniRule"/>
</dbReference>
<dbReference type="GO" id="GO:0003743">
    <property type="term" value="F:translation initiation factor activity"/>
    <property type="evidence" value="ECO:0007669"/>
    <property type="project" value="UniProtKB-UniRule"/>
</dbReference>
<feature type="compositionally biased region" description="Low complexity" evidence="17">
    <location>
        <begin position="103"/>
        <end position="117"/>
    </location>
</feature>
<dbReference type="GO" id="GO:0002191">
    <property type="term" value="P:cap-dependent translational initiation"/>
    <property type="evidence" value="ECO:0007669"/>
    <property type="project" value="UniProtKB-UniRule"/>
</dbReference>
<protein>
    <recommendedName>
        <fullName evidence="15">Eukaryotic translation initiation factor 3 subunit D</fullName>
        <shortName evidence="15">eIF3d</shortName>
    </recommendedName>
    <alternativeName>
        <fullName evidence="15">Eukaryotic translation initiation factor 3 subunit 7</fullName>
    </alternativeName>
</protein>
<dbReference type="GO" id="GO:0005977">
    <property type="term" value="P:glycogen metabolic process"/>
    <property type="evidence" value="ECO:0007669"/>
    <property type="project" value="UniProtKB-KW"/>
</dbReference>
<accession>A0A814HFG1</accession>
<dbReference type="Proteomes" id="UP000663829">
    <property type="component" value="Unassembled WGS sequence"/>
</dbReference>
<dbReference type="InterPro" id="IPR017441">
    <property type="entry name" value="Protein_kinase_ATP_BS"/>
</dbReference>
<sequence>MPGVHFQAPVVVDNKDGWGPTEDTFQYKDMPYQPYSKSDTLGKVADWTGTVYGDKRNYNRYRSQFGVGAGVYQYVHEDDENTFQLVDSTRLPRPAYQKKTRFQQNRFRQQQQNQRFQPMQNAFSGTQKKSKTMKNLEMDQMRQLRKWQKQYGNRTDPRQHQQTKQREPSVRVRENWQVIEEISFSSLSKLSLPTVGEPEEIRVCGSLEYFDKTYDRINTKSEKKLVMVNRLYHKITTTKDPIIRQICKTRGNVFATDAIISTLMCCTRSVYPWDIVVDKLGTRLFFDKREDSTIDMVTVNETANEPPPEDGTMDSAKNLAMEAIFINHNFSQQVLKMNEERYKFPDPNPFIQLDEESEAASVAYRYRAWDLGNNCVIVIRCEQDAVQIGPNGEEQFINVKALNEWNPKIGSGLDWRTKLDLQRGAVLAAELRNNGFKLAKWTTCAILAGTDQIKFGYVSRQNFKDASKHSILGMQHFKPTEFATQMALNIDNGWGIVRALVDFFMNKPDGRYLITKDPIKTTLRIYSIPENSFDSEEEGILSISIIIIKMAFDEFDELPDRETAKGFYQKFEPKEVLGKGLSSVVRKCVEKSTGKEYACKIIEFNDDSQDIREATMREITILRLVGGHQNIIDIVATFETGNYVFIVMELCPNGELFDYLTKVVRLSEKRTRTIMSSILNAVLHLHVHHVVHRDLKPENILMDNNMNVKITDLGFAVQLKEGQELYDLCGTPGYMAPELLQCSLYENMPGYGLPIDMWACGVILYTLLSGLPPFWHRRQHLMFRMIMDGQYTTTGPEWDDVSETAKDLIRHLLVVQPEKRFTAEQAMQHPFFNIDRTRRKDFMAKRTLKAHIILVWSIHRLKTLHYRPQPIRGKELLENPYRFKAYRKFIDNAAFLLYGHWVKKDEHQNQNRAALFQTEQKTDLIRHEQSLEKRKQQQEQEQKLIKSQNERPQEHPPVSS</sequence>
<comment type="subunit">
    <text evidence="14">Hexadecamer of 4 heterotetramers, each composed of alpha, beta, gamma, and delta subunits. Alpha (PHKA1 or PHKA2) and beta (PHKB) are regulatory subunits, gamma (PHKG1 or PHKG2) is the catalytic subunit, and delta is calmodulin.</text>
</comment>
<dbReference type="InterPro" id="IPR007783">
    <property type="entry name" value="eIF3d"/>
</dbReference>
<feature type="compositionally biased region" description="Polar residues" evidence="17">
    <location>
        <begin position="118"/>
        <end position="127"/>
    </location>
</feature>
<organism evidence="19 21">
    <name type="scientific">Didymodactylos carnosus</name>
    <dbReference type="NCBI Taxonomy" id="1234261"/>
    <lineage>
        <taxon>Eukaryota</taxon>
        <taxon>Metazoa</taxon>
        <taxon>Spiralia</taxon>
        <taxon>Gnathifera</taxon>
        <taxon>Rotifera</taxon>
        <taxon>Eurotatoria</taxon>
        <taxon>Bdelloidea</taxon>
        <taxon>Philodinida</taxon>
        <taxon>Philodinidae</taxon>
        <taxon>Didymodactylos</taxon>
    </lineage>
</organism>
<evidence type="ECO:0000256" key="13">
    <source>
        <dbReference type="ARBA" id="ARBA00023277"/>
    </source>
</evidence>
<dbReference type="Gene3D" id="3.30.200.20">
    <property type="entry name" value="Phosphorylase Kinase, domain 1"/>
    <property type="match status" value="1"/>
</dbReference>
<dbReference type="Gene3D" id="1.10.510.10">
    <property type="entry name" value="Transferase(Phosphotransferase) domain 1"/>
    <property type="match status" value="1"/>
</dbReference>
<feature type="compositionally biased region" description="Basic and acidic residues" evidence="17">
    <location>
        <begin position="929"/>
        <end position="954"/>
    </location>
</feature>
<feature type="domain" description="Protein kinase" evidence="18">
    <location>
        <begin position="571"/>
        <end position="832"/>
    </location>
</feature>
<keyword evidence="2 15" id="KW-0963">Cytoplasm</keyword>
<gene>
    <name evidence="19" type="ORF">GPM918_LOCUS14225</name>
    <name evidence="20" type="ORF">SRO942_LOCUS14225</name>
</gene>
<evidence type="ECO:0000256" key="8">
    <source>
        <dbReference type="ARBA" id="ARBA00022777"/>
    </source>
</evidence>
<dbReference type="GO" id="GO:0005516">
    <property type="term" value="F:calmodulin binding"/>
    <property type="evidence" value="ECO:0007669"/>
    <property type="project" value="UniProtKB-KW"/>
</dbReference>
<comment type="catalytic activity">
    <reaction evidence="1">
        <text>2 ATP + phosphorylase b = 2 ADP + phosphorylase a.</text>
        <dbReference type="EC" id="2.7.11.19"/>
    </reaction>
</comment>
<keyword evidence="21" id="KW-1185">Reference proteome</keyword>
<dbReference type="GO" id="GO:0016282">
    <property type="term" value="C:eukaryotic 43S preinitiation complex"/>
    <property type="evidence" value="ECO:0007669"/>
    <property type="project" value="UniProtKB-UniRule"/>
</dbReference>
<feature type="region of interest" description="Disordered" evidence="17">
    <location>
        <begin position="150"/>
        <end position="170"/>
    </location>
</feature>
<dbReference type="InterPro" id="IPR000719">
    <property type="entry name" value="Prot_kinase_dom"/>
</dbReference>
<comment type="caution">
    <text evidence="19">The sequence shown here is derived from an EMBL/GenBank/DDBJ whole genome shotgun (WGS) entry which is preliminary data.</text>
</comment>
<evidence type="ECO:0000256" key="12">
    <source>
        <dbReference type="ARBA" id="ARBA00022917"/>
    </source>
</evidence>
<evidence type="ECO:0000256" key="14">
    <source>
        <dbReference type="ARBA" id="ARBA00025890"/>
    </source>
</evidence>
<name>A0A814HFG1_9BILA</name>
<comment type="subunit">
    <text evidence="15">Component of the eukaryotic translation initiation factor 3 (eIF-3) complex.</text>
</comment>
<evidence type="ECO:0000256" key="3">
    <source>
        <dbReference type="ARBA" id="ARBA00022527"/>
    </source>
</evidence>
<dbReference type="FunFam" id="1.10.510.10:FF:000571">
    <property type="entry name" value="Maternal embryonic leucine zipper kinase"/>
    <property type="match status" value="1"/>
</dbReference>
<keyword evidence="10" id="KW-0112">Calmodulin-binding</keyword>
<evidence type="ECO:0000313" key="19">
    <source>
        <dbReference type="EMBL" id="CAF1010208.1"/>
    </source>
</evidence>
<dbReference type="EMBL" id="CAJNOQ010003393">
    <property type="protein sequence ID" value="CAF1010208.1"/>
    <property type="molecule type" value="Genomic_DNA"/>
</dbReference>
<comment type="function">
    <text evidence="15">mRNA cap-binding component of the eukaryotic translation initiation factor 3 (eIF-3) complex, which is involved in protein synthesis of a specialized repertoire of mRNAs and, together with other initiation factors, stimulates binding of mRNA and methionyl-tRNAi to the 40S ribosome. The eIF-3 complex specifically targets and initiates translation of a subset of mRNAs involved in cell proliferation. In the eIF-3 complex, eif3d specifically recognizes and binds the 7-methylguanosine cap of a subset of mRNAs.</text>
</comment>
<reference evidence="19" key="1">
    <citation type="submission" date="2021-02" db="EMBL/GenBank/DDBJ databases">
        <authorList>
            <person name="Nowell W R."/>
        </authorList>
    </citation>
    <scope>NUCLEOTIDE SEQUENCE</scope>
</reference>
<comment type="similarity">
    <text evidence="15">Belongs to the eIF-3 subunit D family.</text>
</comment>
<evidence type="ECO:0000256" key="9">
    <source>
        <dbReference type="ARBA" id="ARBA00022840"/>
    </source>
</evidence>
<dbReference type="PROSITE" id="PS00107">
    <property type="entry name" value="PROTEIN_KINASE_ATP"/>
    <property type="match status" value="1"/>
</dbReference>
<evidence type="ECO:0000256" key="15">
    <source>
        <dbReference type="HAMAP-Rule" id="MF_03003"/>
    </source>
</evidence>
<keyword evidence="5" id="KW-0321">Glycogen metabolism</keyword>
<evidence type="ECO:0000256" key="6">
    <source>
        <dbReference type="ARBA" id="ARBA00022679"/>
    </source>
</evidence>
<feature type="region of interest" description="RNA gate" evidence="15">
    <location>
        <begin position="293"/>
        <end position="307"/>
    </location>
</feature>
<keyword evidence="6" id="KW-0808">Transferase</keyword>
<dbReference type="GO" id="GO:0004689">
    <property type="term" value="F:phosphorylase kinase activity"/>
    <property type="evidence" value="ECO:0007669"/>
    <property type="project" value="UniProtKB-EC"/>
</dbReference>
<evidence type="ECO:0000256" key="17">
    <source>
        <dbReference type="SAM" id="MobiDB-lite"/>
    </source>
</evidence>
<evidence type="ECO:0000256" key="2">
    <source>
        <dbReference type="ARBA" id="ARBA00022490"/>
    </source>
</evidence>
<evidence type="ECO:0000313" key="21">
    <source>
        <dbReference type="Proteomes" id="UP000663829"/>
    </source>
</evidence>
<keyword evidence="12 15" id="KW-0648">Protein biosynthesis</keyword>
<dbReference type="GO" id="GO:0005964">
    <property type="term" value="C:phosphorylase kinase complex"/>
    <property type="evidence" value="ECO:0007669"/>
    <property type="project" value="InterPro"/>
</dbReference>
<dbReference type="PANTHER" id="PTHR12399:SF0">
    <property type="entry name" value="EUKARYOTIC TRANSLATION INITIATION FACTOR 3 SUBUNIT D"/>
    <property type="match status" value="1"/>
</dbReference>
<keyword evidence="9 16" id="KW-0067">ATP-binding</keyword>
<keyword evidence="8" id="KW-0418">Kinase</keyword>